<feature type="non-terminal residue" evidence="1">
    <location>
        <position position="1"/>
    </location>
</feature>
<keyword evidence="2" id="KW-1185">Reference proteome</keyword>
<sequence length="175" mass="20246">SAACWTQRHAAELSLQPAVFLLIFHLIFIFVFIMFSWTGLLFVLCGALTPVLCCDWLRHYGHISNASLTLIQLMGGQLTKQESPVSFPYKLYTRIRNAEVESQLVFIRDSLEQISDLYLHNNHSSVTWDTNKMEHFLMSIHRQTDGLKGCVSTKSRADSRLRKYYRRLAKSTLHH</sequence>
<protein>
    <submittedName>
        <fullName evidence="1">Uncharacterized protein</fullName>
    </submittedName>
</protein>
<evidence type="ECO:0000313" key="2">
    <source>
        <dbReference type="Proteomes" id="UP000831701"/>
    </source>
</evidence>
<accession>A0ACB8VVC5</accession>
<evidence type="ECO:0000313" key="1">
    <source>
        <dbReference type="EMBL" id="KAI3359459.1"/>
    </source>
</evidence>
<gene>
    <name evidence="1" type="ORF">L3Q82_013770</name>
</gene>
<organism evidence="1 2">
    <name type="scientific">Scortum barcoo</name>
    <name type="common">barcoo grunter</name>
    <dbReference type="NCBI Taxonomy" id="214431"/>
    <lineage>
        <taxon>Eukaryota</taxon>
        <taxon>Metazoa</taxon>
        <taxon>Chordata</taxon>
        <taxon>Craniata</taxon>
        <taxon>Vertebrata</taxon>
        <taxon>Euteleostomi</taxon>
        <taxon>Actinopterygii</taxon>
        <taxon>Neopterygii</taxon>
        <taxon>Teleostei</taxon>
        <taxon>Neoteleostei</taxon>
        <taxon>Acanthomorphata</taxon>
        <taxon>Eupercaria</taxon>
        <taxon>Centrarchiformes</taxon>
        <taxon>Terapontoidei</taxon>
        <taxon>Terapontidae</taxon>
        <taxon>Scortum</taxon>
    </lineage>
</organism>
<dbReference type="EMBL" id="CM041547">
    <property type="protein sequence ID" value="KAI3359459.1"/>
    <property type="molecule type" value="Genomic_DNA"/>
</dbReference>
<comment type="caution">
    <text evidence="1">The sequence shown here is derived from an EMBL/GenBank/DDBJ whole genome shotgun (WGS) entry which is preliminary data.</text>
</comment>
<feature type="non-terminal residue" evidence="1">
    <location>
        <position position="175"/>
    </location>
</feature>
<proteinExistence type="predicted"/>
<reference evidence="1" key="1">
    <citation type="submission" date="2022-04" db="EMBL/GenBank/DDBJ databases">
        <title>Jade perch genome.</title>
        <authorList>
            <person name="Chao B."/>
        </authorList>
    </citation>
    <scope>NUCLEOTIDE SEQUENCE</scope>
    <source>
        <strain evidence="1">CB-2022</strain>
    </source>
</reference>
<name>A0ACB8VVC5_9TELE</name>
<dbReference type="Proteomes" id="UP000831701">
    <property type="component" value="Chromosome 17"/>
</dbReference>